<name>A0ABU9PU66_9BURK</name>
<keyword evidence="1" id="KW-1133">Transmembrane helix</keyword>
<feature type="transmembrane region" description="Helical" evidence="1">
    <location>
        <begin position="12"/>
        <end position="32"/>
    </location>
</feature>
<reference evidence="2 3" key="1">
    <citation type="submission" date="2024-02" db="EMBL/GenBank/DDBJ databases">
        <title>Draft genome sequence of Collimonas sp. strain H4R21, an effective mineral-weathering bacterial strain isolated from the beech rhizosphere.</title>
        <authorList>
            <person name="Morin E."/>
            <person name="Uroz S."/>
            <person name="Leveau J.H.J."/>
            <person name="Kumar R."/>
            <person name="Rey M.W."/>
            <person name="Pham J."/>
        </authorList>
    </citation>
    <scope>NUCLEOTIDE SEQUENCE [LARGE SCALE GENOMIC DNA]</scope>
    <source>
        <strain evidence="2 3">H4R21</strain>
    </source>
</reference>
<dbReference type="Pfam" id="PF16732">
    <property type="entry name" value="ComP_DUS"/>
    <property type="match status" value="1"/>
</dbReference>
<accession>A0ABU9PU66</accession>
<dbReference type="SUPFAM" id="SSF54523">
    <property type="entry name" value="Pili subunits"/>
    <property type="match status" value="1"/>
</dbReference>
<gene>
    <name evidence="2" type="ORF">V8G57_09215</name>
</gene>
<protein>
    <submittedName>
        <fullName evidence="2">Type IV pilin protein</fullName>
    </submittedName>
</protein>
<organism evidence="2 3">
    <name type="scientific">Collimonas rhizosphaerae</name>
    <dbReference type="NCBI Taxonomy" id="3126357"/>
    <lineage>
        <taxon>Bacteria</taxon>
        <taxon>Pseudomonadati</taxon>
        <taxon>Pseudomonadota</taxon>
        <taxon>Betaproteobacteria</taxon>
        <taxon>Burkholderiales</taxon>
        <taxon>Oxalobacteraceae</taxon>
        <taxon>Collimonas</taxon>
    </lineage>
</organism>
<dbReference type="InterPro" id="IPR031982">
    <property type="entry name" value="PilE-like"/>
</dbReference>
<dbReference type="InterPro" id="IPR045584">
    <property type="entry name" value="Pilin-like"/>
</dbReference>
<dbReference type="RefSeq" id="WP_342829115.1">
    <property type="nucleotide sequence ID" value="NZ_JBANDC010000005.1"/>
</dbReference>
<evidence type="ECO:0000256" key="1">
    <source>
        <dbReference type="SAM" id="Phobius"/>
    </source>
</evidence>
<dbReference type="Gene3D" id="3.30.700.10">
    <property type="entry name" value="Glycoprotein, Type 4 Pilin"/>
    <property type="match status" value="1"/>
</dbReference>
<dbReference type="PANTHER" id="PTHR30093">
    <property type="entry name" value="GENERAL SECRETION PATHWAY PROTEIN G"/>
    <property type="match status" value="1"/>
</dbReference>
<keyword evidence="1" id="KW-0812">Transmembrane</keyword>
<evidence type="ECO:0000313" key="2">
    <source>
        <dbReference type="EMBL" id="MEM4987563.1"/>
    </source>
</evidence>
<keyword evidence="1" id="KW-0472">Membrane</keyword>
<dbReference type="NCBIfam" id="TIGR02532">
    <property type="entry name" value="IV_pilin_GFxxxE"/>
    <property type="match status" value="1"/>
</dbReference>
<dbReference type="Pfam" id="PF07963">
    <property type="entry name" value="N_methyl"/>
    <property type="match status" value="1"/>
</dbReference>
<proteinExistence type="predicted"/>
<sequence length="140" mass="14732">MTYGKSSKRRGFTLIELMIVVAVIAVLAAIAIPSYRQYVQRGDRAAAMAALLQNANWMQQQFTVNNSYPIAGAALYVPKSPLSGTTKYNLSISAGAGTTYTLSAIPAGTADKCGTFTLDNTGLRNVTGATATSADCWAGR</sequence>
<evidence type="ECO:0000313" key="3">
    <source>
        <dbReference type="Proteomes" id="UP001495910"/>
    </source>
</evidence>
<keyword evidence="3" id="KW-1185">Reference proteome</keyword>
<dbReference type="PROSITE" id="PS00409">
    <property type="entry name" value="PROKAR_NTER_METHYL"/>
    <property type="match status" value="1"/>
</dbReference>
<comment type="caution">
    <text evidence="2">The sequence shown here is derived from an EMBL/GenBank/DDBJ whole genome shotgun (WGS) entry which is preliminary data.</text>
</comment>
<dbReference type="PANTHER" id="PTHR30093:SF47">
    <property type="entry name" value="TYPE IV PILUS NON-CORE MINOR PILIN PILE"/>
    <property type="match status" value="1"/>
</dbReference>
<dbReference type="EMBL" id="JBANDC010000005">
    <property type="protein sequence ID" value="MEM4987563.1"/>
    <property type="molecule type" value="Genomic_DNA"/>
</dbReference>
<dbReference type="Proteomes" id="UP001495910">
    <property type="component" value="Unassembled WGS sequence"/>
</dbReference>
<dbReference type="InterPro" id="IPR012902">
    <property type="entry name" value="N_methyl_site"/>
</dbReference>